<proteinExistence type="predicted"/>
<reference evidence="1" key="1">
    <citation type="submission" date="2022-08" db="EMBL/GenBank/DDBJ databases">
        <title>Genome Sequence of Lecanicillium fungicola.</title>
        <authorList>
            <person name="Buettner E."/>
        </authorList>
    </citation>
    <scope>NUCLEOTIDE SEQUENCE</scope>
    <source>
        <strain evidence="1">Babe33</strain>
    </source>
</reference>
<accession>A0ACC1N4A3</accession>
<dbReference type="EMBL" id="JANJQO010000931">
    <property type="protein sequence ID" value="KAJ2973712.1"/>
    <property type="molecule type" value="Genomic_DNA"/>
</dbReference>
<evidence type="ECO:0000313" key="2">
    <source>
        <dbReference type="Proteomes" id="UP001143910"/>
    </source>
</evidence>
<dbReference type="Proteomes" id="UP001143910">
    <property type="component" value="Unassembled WGS sequence"/>
</dbReference>
<comment type="caution">
    <text evidence="1">The sequence shown here is derived from an EMBL/GenBank/DDBJ whole genome shotgun (WGS) entry which is preliminary data.</text>
</comment>
<keyword evidence="2" id="KW-1185">Reference proteome</keyword>
<gene>
    <name evidence="1" type="ORF">NQ176_g6450</name>
</gene>
<name>A0ACC1N4A3_9HYPO</name>
<sequence length="415" mass="46657">MVFNFLHRNWVSGNPPVVQKTENPIRFGILGAAKIAPSALIVPARTHPDVEIYAVAARDREKAETYAKQHGIPVVLDSYEALLENPKVDAVYIALPNGLHLEWALKALRHGKHVLLEKPSVSNAEEAELLFNLPLLKEPNAPILLEAVHYYFDPTWKYFMSQIRPADVVYASHIALAPKGAIALTDIRYNHELSGGAIMDIGSYGISALRSIFASEPEECTECETKTAGAPASHLCDSEYTAKLKFPNGGVGEIHGNYNSPWLKFRLPSIKVEHRETVVDDESLDPSHEKIVIRKVTFSGHMFATMHNRIDTEDNYQVRRKDNHQIIKKWTQKVQKGVHSFHEININEPGEVYWKSYRYQLEQFVNKVRGRKADAAWVSAENSLAQMKAVDMVYQKSGLGLRPTHTPLAVLANKV</sequence>
<protein>
    <submittedName>
        <fullName evidence="1">Uncharacterized protein</fullName>
    </submittedName>
</protein>
<evidence type="ECO:0000313" key="1">
    <source>
        <dbReference type="EMBL" id="KAJ2973712.1"/>
    </source>
</evidence>
<organism evidence="1 2">
    <name type="scientific">Zarea fungicola</name>
    <dbReference type="NCBI Taxonomy" id="93591"/>
    <lineage>
        <taxon>Eukaryota</taxon>
        <taxon>Fungi</taxon>
        <taxon>Dikarya</taxon>
        <taxon>Ascomycota</taxon>
        <taxon>Pezizomycotina</taxon>
        <taxon>Sordariomycetes</taxon>
        <taxon>Hypocreomycetidae</taxon>
        <taxon>Hypocreales</taxon>
        <taxon>Cordycipitaceae</taxon>
        <taxon>Zarea</taxon>
    </lineage>
</organism>